<evidence type="ECO:0000256" key="6">
    <source>
        <dbReference type="HAMAP-Rule" id="MF_00040"/>
    </source>
</evidence>
<comment type="subcellular location">
    <subcellularLocation>
        <location evidence="1 6">Cytoplasm</location>
    </subcellularLocation>
</comment>
<dbReference type="Proteomes" id="UP000823936">
    <property type="component" value="Unassembled WGS sequence"/>
</dbReference>
<dbReference type="CDD" id="cd00520">
    <property type="entry name" value="RRF"/>
    <property type="match status" value="1"/>
</dbReference>
<gene>
    <name evidence="6 9" type="primary">frr</name>
    <name evidence="9" type="ORF">IAB12_00790</name>
</gene>
<name>A0A9D1PRF6_9SPIO</name>
<reference evidence="9" key="2">
    <citation type="submission" date="2021-04" db="EMBL/GenBank/DDBJ databases">
        <authorList>
            <person name="Gilroy R."/>
        </authorList>
    </citation>
    <scope>NUCLEOTIDE SEQUENCE</scope>
    <source>
        <strain evidence="9">Gambia11-129</strain>
    </source>
</reference>
<feature type="region of interest" description="Disordered" evidence="7">
    <location>
        <begin position="135"/>
        <end position="160"/>
    </location>
</feature>
<dbReference type="Gene3D" id="3.30.1360.40">
    <property type="match status" value="1"/>
</dbReference>
<dbReference type="PANTHER" id="PTHR20982">
    <property type="entry name" value="RIBOSOME RECYCLING FACTOR"/>
    <property type="match status" value="1"/>
</dbReference>
<feature type="domain" description="Ribosome recycling factor" evidence="8">
    <location>
        <begin position="21"/>
        <end position="182"/>
    </location>
</feature>
<dbReference type="InterPro" id="IPR036191">
    <property type="entry name" value="RRF_sf"/>
</dbReference>
<accession>A0A9D1PRF6</accession>
<keyword evidence="4 6" id="KW-0648">Protein biosynthesis</keyword>
<evidence type="ECO:0000313" key="9">
    <source>
        <dbReference type="EMBL" id="HIV98301.1"/>
    </source>
</evidence>
<comment type="function">
    <text evidence="5 6">Responsible for the release of ribosomes from messenger RNA at the termination of protein biosynthesis. May increase the efficiency of translation by recycling ribosomes from one round of translation to another.</text>
</comment>
<comment type="caution">
    <text evidence="9">The sequence shown here is derived from an EMBL/GenBank/DDBJ whole genome shotgun (WGS) entry which is preliminary data.</text>
</comment>
<dbReference type="AlphaFoldDB" id="A0A9D1PRF6"/>
<dbReference type="FunFam" id="1.10.132.20:FF:000001">
    <property type="entry name" value="Ribosome-recycling factor"/>
    <property type="match status" value="1"/>
</dbReference>
<evidence type="ECO:0000256" key="7">
    <source>
        <dbReference type="SAM" id="MobiDB-lite"/>
    </source>
</evidence>
<dbReference type="FunFam" id="3.30.1360.40:FF:000001">
    <property type="entry name" value="Ribosome-recycling factor"/>
    <property type="match status" value="1"/>
</dbReference>
<dbReference type="Pfam" id="PF01765">
    <property type="entry name" value="RRF"/>
    <property type="match status" value="1"/>
</dbReference>
<dbReference type="SUPFAM" id="SSF55194">
    <property type="entry name" value="Ribosome recycling factor, RRF"/>
    <property type="match status" value="1"/>
</dbReference>
<reference evidence="9" key="1">
    <citation type="journal article" date="2021" name="PeerJ">
        <title>Extensive microbial diversity within the chicken gut microbiome revealed by metagenomics and culture.</title>
        <authorList>
            <person name="Gilroy R."/>
            <person name="Ravi A."/>
            <person name="Getino M."/>
            <person name="Pursley I."/>
            <person name="Horton D.L."/>
            <person name="Alikhan N.F."/>
            <person name="Baker D."/>
            <person name="Gharbi K."/>
            <person name="Hall N."/>
            <person name="Watson M."/>
            <person name="Adriaenssens E.M."/>
            <person name="Foster-Nyarko E."/>
            <person name="Jarju S."/>
            <person name="Secka A."/>
            <person name="Antonio M."/>
            <person name="Oren A."/>
            <person name="Chaudhuri R.R."/>
            <person name="La Ragione R."/>
            <person name="Hildebrand F."/>
            <person name="Pallen M.J."/>
        </authorList>
    </citation>
    <scope>NUCLEOTIDE SEQUENCE</scope>
    <source>
        <strain evidence="9">Gambia11-129</strain>
    </source>
</reference>
<keyword evidence="3 6" id="KW-0963">Cytoplasm</keyword>
<evidence type="ECO:0000313" key="10">
    <source>
        <dbReference type="Proteomes" id="UP000823936"/>
    </source>
</evidence>
<dbReference type="GO" id="GO:0043023">
    <property type="term" value="F:ribosomal large subunit binding"/>
    <property type="evidence" value="ECO:0007669"/>
    <property type="project" value="TreeGrafter"/>
</dbReference>
<dbReference type="InterPro" id="IPR002661">
    <property type="entry name" value="Ribosome_recyc_fac"/>
</dbReference>
<dbReference type="PANTHER" id="PTHR20982:SF3">
    <property type="entry name" value="MITOCHONDRIAL RIBOSOME RECYCLING FACTOR PSEUDO 1"/>
    <property type="match status" value="1"/>
</dbReference>
<dbReference type="NCBIfam" id="TIGR00496">
    <property type="entry name" value="frr"/>
    <property type="match status" value="1"/>
</dbReference>
<evidence type="ECO:0000256" key="4">
    <source>
        <dbReference type="ARBA" id="ARBA00022917"/>
    </source>
</evidence>
<dbReference type="GO" id="GO:0005737">
    <property type="term" value="C:cytoplasm"/>
    <property type="evidence" value="ECO:0007669"/>
    <property type="project" value="UniProtKB-SubCell"/>
</dbReference>
<comment type="similarity">
    <text evidence="2 6">Belongs to the RRF family.</text>
</comment>
<evidence type="ECO:0000256" key="5">
    <source>
        <dbReference type="ARBA" id="ARBA00025050"/>
    </source>
</evidence>
<evidence type="ECO:0000256" key="1">
    <source>
        <dbReference type="ARBA" id="ARBA00004496"/>
    </source>
</evidence>
<organism evidence="9 10">
    <name type="scientific">Candidatus Ornithospirochaeta avicola</name>
    <dbReference type="NCBI Taxonomy" id="2840896"/>
    <lineage>
        <taxon>Bacteria</taxon>
        <taxon>Pseudomonadati</taxon>
        <taxon>Spirochaetota</taxon>
        <taxon>Spirochaetia</taxon>
        <taxon>Spirochaetales</taxon>
        <taxon>Spirochaetaceae</taxon>
        <taxon>Spirochaetaceae incertae sedis</taxon>
        <taxon>Candidatus Ornithospirochaeta</taxon>
    </lineage>
</organism>
<evidence type="ECO:0000256" key="3">
    <source>
        <dbReference type="ARBA" id="ARBA00022490"/>
    </source>
</evidence>
<protein>
    <recommendedName>
        <fullName evidence="6">Ribosome-recycling factor</fullName>
        <shortName evidence="6">RRF</shortName>
    </recommendedName>
    <alternativeName>
        <fullName evidence="6">Ribosome-releasing factor</fullName>
    </alternativeName>
</protein>
<dbReference type="Gene3D" id="1.10.132.20">
    <property type="entry name" value="Ribosome-recycling factor"/>
    <property type="match status" value="1"/>
</dbReference>
<evidence type="ECO:0000256" key="2">
    <source>
        <dbReference type="ARBA" id="ARBA00005912"/>
    </source>
</evidence>
<dbReference type="HAMAP" id="MF_00040">
    <property type="entry name" value="RRF"/>
    <property type="match status" value="1"/>
</dbReference>
<evidence type="ECO:0000259" key="8">
    <source>
        <dbReference type="Pfam" id="PF01765"/>
    </source>
</evidence>
<dbReference type="InterPro" id="IPR023584">
    <property type="entry name" value="Ribosome_recyc_fac_dom"/>
</dbReference>
<dbReference type="GO" id="GO:0006415">
    <property type="term" value="P:translational termination"/>
    <property type="evidence" value="ECO:0007669"/>
    <property type="project" value="UniProtKB-UniRule"/>
</dbReference>
<sequence length="184" mass="20847">MQKILDTCDERMKKCVSSLSGEYQNLRTGRANTALFDKIKVDYYGAETPLNQVASLSVPEARLVVIQPWDKSLLPLIEKAIQKSELGLNPNNDGKLIRVNFPALTEERRKELVKMSKQMAEQSKVAIRNVRRDAMEELKKSQKNSEISEDEQKEGENKVQKLTDAAIAEVAKLAEAKEKEIMEI</sequence>
<dbReference type="EMBL" id="DXHU01000005">
    <property type="protein sequence ID" value="HIV98301.1"/>
    <property type="molecule type" value="Genomic_DNA"/>
</dbReference>
<proteinExistence type="inferred from homology"/>